<dbReference type="InterPro" id="IPR002559">
    <property type="entry name" value="Transposase_11"/>
</dbReference>
<evidence type="ECO:0000259" key="1">
    <source>
        <dbReference type="Pfam" id="PF01609"/>
    </source>
</evidence>
<dbReference type="KEGG" id="mfel:JPM2_0680"/>
<evidence type="ECO:0000313" key="3">
    <source>
        <dbReference type="EMBL" id="BBU47545.1"/>
    </source>
</evidence>
<name>A0A809RRJ2_9BACT</name>
<dbReference type="PANTHER" id="PTHR34614:SF2">
    <property type="entry name" value="TRANSPOSASE IS4-LIKE DOMAIN-CONTAINING PROTEIN"/>
    <property type="match status" value="1"/>
</dbReference>
<dbReference type="KEGG" id="mfel:JPM2_2380"/>
<dbReference type="GO" id="GO:0004803">
    <property type="term" value="F:transposase activity"/>
    <property type="evidence" value="ECO:0007669"/>
    <property type="project" value="InterPro"/>
</dbReference>
<dbReference type="SUPFAM" id="SSF53098">
    <property type="entry name" value="Ribonuclease H-like"/>
    <property type="match status" value="1"/>
</dbReference>
<dbReference type="InterPro" id="IPR047654">
    <property type="entry name" value="IS1634_transpos"/>
</dbReference>
<organism evidence="3 4">
    <name type="scientific">Mycoplasmopsis felis</name>
    <dbReference type="NCBI Taxonomy" id="33923"/>
    <lineage>
        <taxon>Bacteria</taxon>
        <taxon>Bacillati</taxon>
        <taxon>Mycoplasmatota</taxon>
        <taxon>Mycoplasmoidales</taxon>
        <taxon>Metamycoplasmataceae</taxon>
        <taxon>Mycoplasmopsis</taxon>
    </lineage>
</organism>
<gene>
    <name evidence="3" type="primary">tnp_2</name>
    <name evidence="2" type="synonym">tnp_1</name>
    <name evidence="2" type="ORF">JPM2_0680</name>
    <name evidence="3" type="ORF">JPM2_2380</name>
</gene>
<dbReference type="Pfam" id="PF01609">
    <property type="entry name" value="DDE_Tnp_1"/>
    <property type="match status" value="1"/>
</dbReference>
<evidence type="ECO:0000313" key="4">
    <source>
        <dbReference type="Proteomes" id="UP000464317"/>
    </source>
</evidence>
<proteinExistence type="predicted"/>
<dbReference type="AlphaFoldDB" id="A0A809RRJ2"/>
<dbReference type="EMBL" id="AP022325">
    <property type="protein sequence ID" value="BBU47375.1"/>
    <property type="molecule type" value="Genomic_DNA"/>
</dbReference>
<dbReference type="PANTHER" id="PTHR34614">
    <property type="match status" value="1"/>
</dbReference>
<accession>A0A809RRJ2</accession>
<dbReference type="GO" id="GO:0003677">
    <property type="term" value="F:DNA binding"/>
    <property type="evidence" value="ECO:0007669"/>
    <property type="project" value="InterPro"/>
</dbReference>
<evidence type="ECO:0000313" key="2">
    <source>
        <dbReference type="EMBL" id="BBU47375.1"/>
    </source>
</evidence>
<dbReference type="EMBL" id="AP022325">
    <property type="protein sequence ID" value="BBU47545.1"/>
    <property type="molecule type" value="Genomic_DNA"/>
</dbReference>
<dbReference type="NCBIfam" id="NF033559">
    <property type="entry name" value="transpos_IS1634"/>
    <property type="match status" value="1"/>
</dbReference>
<sequence>MITMYNYYMKVNNYIIGKNKRAKGTYIFAGISGGYGAGTKKQIGLGWLEQLEQINPDVISILKTKAKELTEDMEKDFVKQELLNSIQNQKITVNSINYGIEVIYKFIDKLQIFESISKTKHKDLKSILEYCIASRIINSNSIIRNFEIKDNFINTIKSQKDAFYSLLDVLVENEKSILKNLNNKVSKITNREIELVFFDSSTVYFETFQRDGLRFPGYSKDGKFKEDQVVLGMATDINGIPIHMKLFKGNTADPNTFIPFILDLKQTYQINNITIISDKGMSTNRNIRFLEDLGINFIISYRAKSGSAEFKNYILDQNGYVGNSEFRYKEIEYKSLWNNKRFNGKTRRRIITYSKSRAIKDREDRKILINNFEKRQNKDGIVRGEQMFASKKYKFFKQIGRSDFELNYEKVLEDKKFDGIYVYETNRADLTPQEVVQTYQNQWRIEENFRTLKTALKVRPVYVWTNSHIKGHFILCYLSLVIIKTIIHLLNESFKKDAGLIDFKITTDNFIKAILTANKIVKKVDNKIIETLFETNENNKKDFQNYVLIKKFTDFIHSKLDI</sequence>
<feature type="domain" description="Transposase IS4-like" evidence="1">
    <location>
        <begin position="193"/>
        <end position="481"/>
    </location>
</feature>
<dbReference type="Proteomes" id="UP000464317">
    <property type="component" value="Chromosome"/>
</dbReference>
<dbReference type="InterPro" id="IPR012337">
    <property type="entry name" value="RNaseH-like_sf"/>
</dbReference>
<dbReference type="GO" id="GO:0006313">
    <property type="term" value="P:DNA transposition"/>
    <property type="evidence" value="ECO:0007669"/>
    <property type="project" value="InterPro"/>
</dbReference>
<keyword evidence="4" id="KW-1185">Reference proteome</keyword>
<protein>
    <submittedName>
        <fullName evidence="3">IS4 family transposase</fullName>
    </submittedName>
</protein>
<reference evidence="3 4" key="1">
    <citation type="submission" date="2020-01" db="EMBL/GenBank/DDBJ databases">
        <title>Complete genome sequence of Mycoplasma felis strain Myco-2.</title>
        <authorList>
            <person name="Kinoshita Y."/>
            <person name="Niwa H."/>
            <person name="Uchida-Fujii E."/>
            <person name="Nukada T."/>
        </authorList>
    </citation>
    <scope>NUCLEOTIDE SEQUENCE [LARGE SCALE GENOMIC DNA]</scope>
    <source>
        <strain evidence="3 4">Myco-2</strain>
    </source>
</reference>